<sequence>MATAAGGAAVHVVNHCVDAMKLYDGQNITRIAENASVTFDLPAGSIRAYRYGITPQATLAEFSVDAFNKTWFDISIIPTGPLSGHCTSLEDCKTLTGGVGFNVPLQITPKVTYASDNCRKLVCLTDGCEDAYQFPQQDEKTHSCGAGVEFQVVFCPPTADTETDWSLPGYWVDDDSKKKALESGAIVGDTSPVPTVTTSAPTPAVSEVITRSAADEDSSAAAYVAAALGGTVVCIVCAALVVRYRQRMIADVHYHWPDRRSSDAISFVSAKDII</sequence>
<dbReference type="InterPro" id="IPR037176">
    <property type="entry name" value="Osmotin/thaumatin-like_sf"/>
</dbReference>
<keyword evidence="1" id="KW-0472">Membrane</keyword>
<dbReference type="PANTHER" id="PTHR31737:SF2">
    <property type="entry name" value="PROTEIN TOS1"/>
    <property type="match status" value="1"/>
</dbReference>
<dbReference type="SUPFAM" id="SSF49870">
    <property type="entry name" value="Osmotin, thaumatin-like protein"/>
    <property type="match status" value="1"/>
</dbReference>
<dbReference type="PANTHER" id="PTHR31737">
    <property type="entry name" value="PROTEIN TOS1"/>
    <property type="match status" value="1"/>
</dbReference>
<dbReference type="InterPro" id="IPR001938">
    <property type="entry name" value="Thaumatin"/>
</dbReference>
<keyword evidence="3" id="KW-1185">Reference proteome</keyword>
<name>K3WAN2_GLOUD</name>
<protein>
    <recommendedName>
        <fullName evidence="4">Thaumatin-like protein</fullName>
    </recommendedName>
</protein>
<dbReference type="HOGENOM" id="CLU_038760_2_1_1"/>
<proteinExistence type="predicted"/>
<keyword evidence="1" id="KW-0812">Transmembrane</keyword>
<accession>K3WAN2</accession>
<reference evidence="3" key="2">
    <citation type="submission" date="2010-04" db="EMBL/GenBank/DDBJ databases">
        <authorList>
            <person name="Buell R."/>
            <person name="Hamilton J."/>
            <person name="Hostetler J."/>
        </authorList>
    </citation>
    <scope>NUCLEOTIDE SEQUENCE [LARGE SCALE GENOMIC DNA]</scope>
    <source>
        <strain evidence="3">DAOM:BR144</strain>
    </source>
</reference>
<dbReference type="PROSITE" id="PS51367">
    <property type="entry name" value="THAUMATIN_2"/>
    <property type="match status" value="1"/>
</dbReference>
<dbReference type="SMART" id="SM00205">
    <property type="entry name" value="THN"/>
    <property type="match status" value="1"/>
</dbReference>
<evidence type="ECO:0000313" key="3">
    <source>
        <dbReference type="Proteomes" id="UP000019132"/>
    </source>
</evidence>
<evidence type="ECO:0008006" key="4">
    <source>
        <dbReference type="Google" id="ProtNLM"/>
    </source>
</evidence>
<evidence type="ECO:0000256" key="1">
    <source>
        <dbReference type="SAM" id="Phobius"/>
    </source>
</evidence>
<dbReference type="EMBL" id="GL376634">
    <property type="status" value="NOT_ANNOTATED_CDS"/>
    <property type="molecule type" value="Genomic_DNA"/>
</dbReference>
<dbReference type="AlphaFoldDB" id="K3WAN2"/>
<dbReference type="EnsemblProtists" id="PYU1_T002023">
    <property type="protein sequence ID" value="PYU1_T002023"/>
    <property type="gene ID" value="PYU1_G002021"/>
</dbReference>
<keyword evidence="1" id="KW-1133">Transmembrane helix</keyword>
<dbReference type="Proteomes" id="UP000019132">
    <property type="component" value="Unassembled WGS sequence"/>
</dbReference>
<evidence type="ECO:0000313" key="2">
    <source>
        <dbReference type="EnsemblProtists" id="PYU1_T002023"/>
    </source>
</evidence>
<dbReference type="eggNOG" id="ENOG502SQ8G">
    <property type="taxonomic scope" value="Eukaryota"/>
</dbReference>
<dbReference type="Gene3D" id="2.60.110.10">
    <property type="entry name" value="Thaumatin"/>
    <property type="match status" value="1"/>
</dbReference>
<dbReference type="OMA" id="STWYDIS"/>
<feature type="transmembrane region" description="Helical" evidence="1">
    <location>
        <begin position="220"/>
        <end position="242"/>
    </location>
</feature>
<reference evidence="3" key="1">
    <citation type="journal article" date="2010" name="Genome Biol.">
        <title>Genome sequence of the necrotrophic plant pathogen Pythium ultimum reveals original pathogenicity mechanisms and effector repertoire.</title>
        <authorList>
            <person name="Levesque C.A."/>
            <person name="Brouwer H."/>
            <person name="Cano L."/>
            <person name="Hamilton J.P."/>
            <person name="Holt C."/>
            <person name="Huitema E."/>
            <person name="Raffaele S."/>
            <person name="Robideau G.P."/>
            <person name="Thines M."/>
            <person name="Win J."/>
            <person name="Zerillo M.M."/>
            <person name="Beakes G.W."/>
            <person name="Boore J.L."/>
            <person name="Busam D."/>
            <person name="Dumas B."/>
            <person name="Ferriera S."/>
            <person name="Fuerstenberg S.I."/>
            <person name="Gachon C.M."/>
            <person name="Gaulin E."/>
            <person name="Govers F."/>
            <person name="Grenville-Briggs L."/>
            <person name="Horner N."/>
            <person name="Hostetler J."/>
            <person name="Jiang R.H."/>
            <person name="Johnson J."/>
            <person name="Krajaejun T."/>
            <person name="Lin H."/>
            <person name="Meijer H.J."/>
            <person name="Moore B."/>
            <person name="Morris P."/>
            <person name="Phuntmart V."/>
            <person name="Puiu D."/>
            <person name="Shetty J."/>
            <person name="Stajich J.E."/>
            <person name="Tripathy S."/>
            <person name="Wawra S."/>
            <person name="van West P."/>
            <person name="Whitty B.R."/>
            <person name="Coutinho P.M."/>
            <person name="Henrissat B."/>
            <person name="Martin F."/>
            <person name="Thomas P.D."/>
            <person name="Tyler B.M."/>
            <person name="De Vries R.P."/>
            <person name="Kamoun S."/>
            <person name="Yandell M."/>
            <person name="Tisserat N."/>
            <person name="Buell C.R."/>
        </authorList>
    </citation>
    <scope>NUCLEOTIDE SEQUENCE</scope>
    <source>
        <strain evidence="3">DAOM:BR144</strain>
    </source>
</reference>
<dbReference type="VEuPathDB" id="FungiDB:PYU1_G002021"/>
<dbReference type="InParanoid" id="K3WAN2"/>
<organism evidence="2 3">
    <name type="scientific">Globisporangium ultimum (strain ATCC 200006 / CBS 805.95 / DAOM BR144)</name>
    <name type="common">Pythium ultimum</name>
    <dbReference type="NCBI Taxonomy" id="431595"/>
    <lineage>
        <taxon>Eukaryota</taxon>
        <taxon>Sar</taxon>
        <taxon>Stramenopiles</taxon>
        <taxon>Oomycota</taxon>
        <taxon>Peronosporomycetes</taxon>
        <taxon>Pythiales</taxon>
        <taxon>Pythiaceae</taxon>
        <taxon>Globisporangium</taxon>
    </lineage>
</organism>
<reference evidence="2" key="3">
    <citation type="submission" date="2015-02" db="UniProtKB">
        <authorList>
            <consortium name="EnsemblProtists"/>
        </authorList>
    </citation>
    <scope>IDENTIFICATION</scope>
    <source>
        <strain evidence="2">DAOM BR144</strain>
    </source>
</reference>